<dbReference type="SUPFAM" id="SSF48592">
    <property type="entry name" value="GroEL equatorial domain-like"/>
    <property type="match status" value="1"/>
</dbReference>
<dbReference type="FunFam" id="1.10.560.10:FF:000053">
    <property type="entry name" value="T-complex protein 1 subunit delta"/>
    <property type="match status" value="1"/>
</dbReference>
<reference evidence="21 22" key="1">
    <citation type="journal article" date="2020" name="Nat. Commun.">
        <title>Genome of Tripterygium wilfordii and identification of cytochrome P450 involved in triptolide biosynthesis.</title>
        <authorList>
            <person name="Tu L."/>
            <person name="Su P."/>
            <person name="Zhang Z."/>
            <person name="Gao L."/>
            <person name="Wang J."/>
            <person name="Hu T."/>
            <person name="Zhou J."/>
            <person name="Zhang Y."/>
            <person name="Zhao Y."/>
            <person name="Liu Y."/>
            <person name="Song Y."/>
            <person name="Tong Y."/>
            <person name="Lu Y."/>
            <person name="Yang J."/>
            <person name="Xu C."/>
            <person name="Jia M."/>
            <person name="Peters R.J."/>
            <person name="Huang L."/>
            <person name="Gao W."/>
        </authorList>
    </citation>
    <scope>NUCLEOTIDE SEQUENCE [LARGE SCALE GENOMIC DNA]</scope>
    <source>
        <strain evidence="22">cv. XIE 37</strain>
        <tissue evidence="21">Leaf</tissue>
    </source>
</reference>
<evidence type="ECO:0000256" key="9">
    <source>
        <dbReference type="ARBA" id="ARBA00022840"/>
    </source>
</evidence>
<accession>A0A7J7BXV2</accession>
<dbReference type="NCBIfam" id="NF041082">
    <property type="entry name" value="thermosome_alpha"/>
    <property type="match status" value="1"/>
</dbReference>
<dbReference type="InterPro" id="IPR012718">
    <property type="entry name" value="Chap_CCT_epsi"/>
</dbReference>
<keyword evidence="9 20" id="KW-0067">ATP-binding</keyword>
<keyword evidence="5" id="KW-1017">Isopeptide bond</keyword>
<dbReference type="Pfam" id="PF00118">
    <property type="entry name" value="Cpn60_TCP1"/>
    <property type="match status" value="1"/>
</dbReference>
<comment type="function">
    <text evidence="15">Molecular chaperone; assists the folding of proteins upon ATP hydrolysis. Known to play a role, in vitro, in the folding of actin and tubulin.</text>
</comment>
<comment type="subunit">
    <text evidence="19">Component of the chaperonin-containing T-complex (TRiC), a hexadecamer composed of two identical back-to-back stacked rings enclosing a protein folding chamber. Each ring is made up of eight different subunits: TCP1/CCT1, CCT2, CCT3, CCT4, CCT5, CCT6A/CCT6, CCT7, CCT8. Interacts with PACRG. Interacts with DNAAF4. Interacts with DLEC1. Interacts with SPMAP2.</text>
</comment>
<dbReference type="InterPro" id="IPR027410">
    <property type="entry name" value="TCP-1-like_intermed_sf"/>
</dbReference>
<dbReference type="GO" id="GO:0005832">
    <property type="term" value="C:chaperonin-containing T-complex"/>
    <property type="evidence" value="ECO:0007669"/>
    <property type="project" value="UniProtKB-ARBA"/>
</dbReference>
<evidence type="ECO:0000313" key="22">
    <source>
        <dbReference type="Proteomes" id="UP000593562"/>
    </source>
</evidence>
<keyword evidence="12 20" id="KW-0143">Chaperone</keyword>
<comment type="function">
    <text evidence="18">Component of the chaperonin-containing T-complex (TRiC), a molecular chaperone complex that assists the folding of actin, tubulin and other proteins upon ATP hydrolysis. The TRiC complex mediates the folding of WRAP53/TCAB1, thereby regulating telomere maintenance. As part of the TRiC complex may play a role in the assembly of BBSome, a complex involved in ciliogenesis regulating transports vesicles to the cilia.</text>
</comment>
<evidence type="ECO:0000256" key="12">
    <source>
        <dbReference type="ARBA" id="ARBA00023186"/>
    </source>
</evidence>
<dbReference type="GO" id="GO:0016887">
    <property type="term" value="F:ATP hydrolysis activity"/>
    <property type="evidence" value="ECO:0007669"/>
    <property type="project" value="InterPro"/>
</dbReference>
<dbReference type="InterPro" id="IPR017998">
    <property type="entry name" value="Chaperone_TCP-1"/>
</dbReference>
<dbReference type="Proteomes" id="UP000593562">
    <property type="component" value="Unassembled WGS sequence"/>
</dbReference>
<dbReference type="Gene3D" id="3.50.7.10">
    <property type="entry name" value="GroEL"/>
    <property type="match status" value="1"/>
</dbReference>
<evidence type="ECO:0000256" key="17">
    <source>
        <dbReference type="ARBA" id="ARBA00049360"/>
    </source>
</evidence>
<dbReference type="EMBL" id="JAAARO010000022">
    <property type="protein sequence ID" value="KAF5726703.1"/>
    <property type="molecule type" value="Genomic_DNA"/>
</dbReference>
<keyword evidence="11" id="KW-0007">Acetylation</keyword>
<dbReference type="PRINTS" id="PR00304">
    <property type="entry name" value="TCOMPLEXTCP1"/>
</dbReference>
<evidence type="ECO:0000256" key="16">
    <source>
        <dbReference type="ARBA" id="ARBA00033325"/>
    </source>
</evidence>
<name>A0A7J7BXV2_TRIWF</name>
<dbReference type="Gene3D" id="1.10.560.10">
    <property type="entry name" value="GroEL-like equatorial domain"/>
    <property type="match status" value="1"/>
</dbReference>
<dbReference type="SUPFAM" id="SSF54849">
    <property type="entry name" value="GroEL-intermediate domain like"/>
    <property type="match status" value="1"/>
</dbReference>
<organism evidence="21 22">
    <name type="scientific">Tripterygium wilfordii</name>
    <name type="common">Thunder God vine</name>
    <dbReference type="NCBI Taxonomy" id="458696"/>
    <lineage>
        <taxon>Eukaryota</taxon>
        <taxon>Viridiplantae</taxon>
        <taxon>Streptophyta</taxon>
        <taxon>Embryophyta</taxon>
        <taxon>Tracheophyta</taxon>
        <taxon>Spermatophyta</taxon>
        <taxon>Magnoliopsida</taxon>
        <taxon>eudicotyledons</taxon>
        <taxon>Gunneridae</taxon>
        <taxon>Pentapetalae</taxon>
        <taxon>rosids</taxon>
        <taxon>fabids</taxon>
        <taxon>Celastrales</taxon>
        <taxon>Celastraceae</taxon>
        <taxon>Tripterygium</taxon>
    </lineage>
</organism>
<dbReference type="InterPro" id="IPR027409">
    <property type="entry name" value="GroEL-like_apical_dom_sf"/>
</dbReference>
<dbReference type="NCBIfam" id="NF041083">
    <property type="entry name" value="thermosome_beta"/>
    <property type="match status" value="1"/>
</dbReference>
<dbReference type="PROSITE" id="PS00751">
    <property type="entry name" value="TCP1_2"/>
    <property type="match status" value="1"/>
</dbReference>
<dbReference type="GO" id="GO:0051082">
    <property type="term" value="F:unfolded protein binding"/>
    <property type="evidence" value="ECO:0007669"/>
    <property type="project" value="InterPro"/>
</dbReference>
<dbReference type="PROSITE" id="PS00750">
    <property type="entry name" value="TCP1_1"/>
    <property type="match status" value="1"/>
</dbReference>
<dbReference type="PROSITE" id="PS00995">
    <property type="entry name" value="TCP1_3"/>
    <property type="match status" value="1"/>
</dbReference>
<dbReference type="FunFam" id="1.10.560.10:FF:000049">
    <property type="entry name" value="T-complex protein 1 subunitTheta, putative"/>
    <property type="match status" value="1"/>
</dbReference>
<comment type="subcellular location">
    <subcellularLocation>
        <location evidence="1">Cytoplasm</location>
        <location evidence="1">Cytoskeleton</location>
        <location evidence="1">Microtubule organizing center</location>
        <location evidence="1">Centrosome</location>
    </subcellularLocation>
</comment>
<comment type="subunit">
    <text evidence="3">Heterooligomeric complex of about 850 to 900 kDa that forms two stacked rings, 12 to 16 nm in diameter.</text>
</comment>
<gene>
    <name evidence="21" type="ORF">HS088_TW22G00384</name>
</gene>
<dbReference type="InterPro" id="IPR002423">
    <property type="entry name" value="Cpn60/GroEL/TCP-1"/>
</dbReference>
<evidence type="ECO:0000256" key="11">
    <source>
        <dbReference type="ARBA" id="ARBA00022990"/>
    </source>
</evidence>
<keyword evidence="10" id="KW-0832">Ubl conjugation</keyword>
<comment type="caution">
    <text evidence="21">The sequence shown here is derived from an EMBL/GenBank/DDBJ whole genome shotgun (WGS) entry which is preliminary data.</text>
</comment>
<dbReference type="InterPro" id="IPR053374">
    <property type="entry name" value="TCP-1_chaperonin"/>
</dbReference>
<evidence type="ECO:0000256" key="6">
    <source>
        <dbReference type="ARBA" id="ARBA00022553"/>
    </source>
</evidence>
<keyword evidence="7 20" id="KW-0547">Nucleotide-binding</keyword>
<dbReference type="Gene3D" id="3.30.260.10">
    <property type="entry name" value="TCP-1-like chaperonin intermediate domain"/>
    <property type="match status" value="1"/>
</dbReference>
<dbReference type="InParanoid" id="A0A7J7BXV2"/>
<evidence type="ECO:0000256" key="15">
    <source>
        <dbReference type="ARBA" id="ARBA00024677"/>
    </source>
</evidence>
<evidence type="ECO:0000256" key="1">
    <source>
        <dbReference type="ARBA" id="ARBA00004300"/>
    </source>
</evidence>
<evidence type="ECO:0000256" key="3">
    <source>
        <dbReference type="ARBA" id="ARBA00011531"/>
    </source>
</evidence>
<sequence>MPPLGFTAASTIILSGLIGEHQERDFFRRRLEWDVFVFMIDSAYFGCFEEDVLRWVPWILLIMALLTIKYIGFLNRGGKEPLYTPLALLPHSSLLLVPSCTASESVLQRTRKRRSEVLNSGSGGKRGGGKMALAFDEFGRQFIILREQEQKTRLRGLDAHKSNISAGKAVARILRTSLGPKGMDKMLQSPDGDVTITNDGATILEQMDVDNQIAKLMVELSRSQDYEIGDGTTGVVVLAGALLEQAERLLERGIHPIRIAEGYEMASRIAFEHLEHIAENFEFDSSNLEPLIQTCMTTLSSKIVNRSKRSLAEIAVKAVIAVADLERKDVNFDLIKVEGKVGGKLEDTELIYGILVDKDMSHPQMPKQIEDAKIAILTCPFEPPKPKTKHKVDIDTVEKFQILRQQEQKYFDDMVQKCKDVGATLVICQWGFDDEANHLLMHRNLPAVRWVGGVELELIAIATGGRIVPRFQELTPEKLGKAGLIREKAFGTTKDRMLYIEHCANSRAVTIFIRGGNKMMIEETKRSIHDALCVARNLIRNNSIVYGGGSAEIACSIAVEAASDKHPGVEQYAIRAFADALDSVPMALAENSGLQPIETLSAVKSQQIKENNPYYGIDCNDVGTNDMRQQNVFETLIGKQQQILLATQVVKMILKIDDVISPSDF</sequence>
<evidence type="ECO:0000256" key="18">
    <source>
        <dbReference type="ARBA" id="ARBA00093360"/>
    </source>
</evidence>
<evidence type="ECO:0000256" key="7">
    <source>
        <dbReference type="ARBA" id="ARBA00022741"/>
    </source>
</evidence>
<dbReference type="FunFam" id="3.30.260.10:FF:000028">
    <property type="entry name" value="T-complex protein 1 subunit epsilon"/>
    <property type="match status" value="1"/>
</dbReference>
<keyword evidence="6" id="KW-0597">Phosphoprotein</keyword>
<evidence type="ECO:0000256" key="5">
    <source>
        <dbReference type="ARBA" id="ARBA00022499"/>
    </source>
</evidence>
<dbReference type="AlphaFoldDB" id="A0A7J7BXV2"/>
<dbReference type="InterPro" id="IPR054827">
    <property type="entry name" value="thermosome_alpha"/>
</dbReference>
<evidence type="ECO:0000256" key="2">
    <source>
        <dbReference type="ARBA" id="ARBA00008020"/>
    </source>
</evidence>
<evidence type="ECO:0000256" key="20">
    <source>
        <dbReference type="RuleBase" id="RU004187"/>
    </source>
</evidence>
<keyword evidence="13" id="KW-0206">Cytoskeleton</keyword>
<evidence type="ECO:0000256" key="14">
    <source>
        <dbReference type="ARBA" id="ARBA00024086"/>
    </source>
</evidence>
<dbReference type="CDD" id="cd03339">
    <property type="entry name" value="TCP1_epsilon"/>
    <property type="match status" value="1"/>
</dbReference>
<dbReference type="PANTHER" id="PTHR11353">
    <property type="entry name" value="CHAPERONIN"/>
    <property type="match status" value="1"/>
</dbReference>
<dbReference type="FunFam" id="3.50.7.10:FF:000003">
    <property type="entry name" value="T-complex protein 1 subunit epsilon"/>
    <property type="match status" value="1"/>
</dbReference>
<evidence type="ECO:0000256" key="10">
    <source>
        <dbReference type="ARBA" id="ARBA00022843"/>
    </source>
</evidence>
<proteinExistence type="inferred from homology"/>
<evidence type="ECO:0000256" key="13">
    <source>
        <dbReference type="ARBA" id="ARBA00023212"/>
    </source>
</evidence>
<evidence type="ECO:0000313" key="21">
    <source>
        <dbReference type="EMBL" id="KAF5726703.1"/>
    </source>
</evidence>
<evidence type="ECO:0000256" key="4">
    <source>
        <dbReference type="ARBA" id="ARBA00022490"/>
    </source>
</evidence>
<comment type="similarity">
    <text evidence="2 20">Belongs to the TCP-1 chaperonin family.</text>
</comment>
<keyword evidence="4" id="KW-0963">Cytoplasm</keyword>
<keyword evidence="22" id="KW-1185">Reference proteome</keyword>
<dbReference type="SUPFAM" id="SSF52029">
    <property type="entry name" value="GroEL apical domain-like"/>
    <property type="match status" value="1"/>
</dbReference>
<comment type="catalytic activity">
    <reaction evidence="17">
        <text>ATP + H2O = ADP + phosphate + H(+)</text>
        <dbReference type="Rhea" id="RHEA:13065"/>
        <dbReference type="ChEBI" id="CHEBI:15377"/>
        <dbReference type="ChEBI" id="CHEBI:15378"/>
        <dbReference type="ChEBI" id="CHEBI:30616"/>
        <dbReference type="ChEBI" id="CHEBI:43474"/>
        <dbReference type="ChEBI" id="CHEBI:456216"/>
    </reaction>
</comment>
<evidence type="ECO:0000256" key="19">
    <source>
        <dbReference type="ARBA" id="ARBA00093473"/>
    </source>
</evidence>
<protein>
    <recommendedName>
        <fullName evidence="14">T-complex protein 1 subunit epsilon</fullName>
    </recommendedName>
    <alternativeName>
        <fullName evidence="16">CCT-epsilon</fullName>
    </alternativeName>
</protein>
<dbReference type="NCBIfam" id="TIGR02343">
    <property type="entry name" value="chap_CCT_epsi"/>
    <property type="match status" value="1"/>
</dbReference>
<dbReference type="InterPro" id="IPR027413">
    <property type="entry name" value="GROEL-like_equatorial_sf"/>
</dbReference>
<dbReference type="GO" id="GO:0005524">
    <property type="term" value="F:ATP binding"/>
    <property type="evidence" value="ECO:0007669"/>
    <property type="project" value="UniProtKB-KW"/>
</dbReference>
<dbReference type="FunCoup" id="A0A7J7BXV2">
    <property type="interactions" value="5109"/>
</dbReference>
<evidence type="ECO:0000256" key="8">
    <source>
        <dbReference type="ARBA" id="ARBA00022801"/>
    </source>
</evidence>
<dbReference type="GO" id="GO:0140662">
    <property type="term" value="F:ATP-dependent protein folding chaperone"/>
    <property type="evidence" value="ECO:0007669"/>
    <property type="project" value="InterPro"/>
</dbReference>
<keyword evidence="8" id="KW-0378">Hydrolase</keyword>
<dbReference type="InterPro" id="IPR002194">
    <property type="entry name" value="Chaperonin_TCP-1_CS"/>
</dbReference>